<keyword evidence="1" id="KW-0732">Signal</keyword>
<gene>
    <name evidence="2" type="ORF">LZZ85_03510</name>
</gene>
<evidence type="ECO:0000313" key="3">
    <source>
        <dbReference type="Proteomes" id="UP001165367"/>
    </source>
</evidence>
<dbReference type="Gene3D" id="3.40.30.10">
    <property type="entry name" value="Glutaredoxin"/>
    <property type="match status" value="1"/>
</dbReference>
<sequence length="372" mass="42401">MKKLCVLPLLLCVFHLASSAQLIGKGDPAYYGPRISLNEIPNMTVQDGNGNKFKLADYIRDNRLHPDKPILVYTWFTFCSACVRQVDSLAARGFGDRYNVITILLKYTNSSKPETKSLEEYIKGTNSKRDWNKFINLVTDDTVADQHLWNGKTTPLFLFADKNMKIYHHFLSLSSAMVDVAEDLLTRIDKGTYGFQPGKLYYDKREAPVAPSSRDAEKFVRVYRSGQYLYAQTGSKKDSSKITERFIERNREFISDGVFEEFNKDGKLISSVTYREGALTETLRQTYDDGKLRAVIPVNGVAKRFDEDGRLTLEGPMRDGLGNGLFRQYYEGELTAEIMIKKGLYDGPLKKYKDGVLSSTEHYEKGKKVQQK</sequence>
<organism evidence="2 3">
    <name type="scientific">Terrimonas ginsenosidimutans</name>
    <dbReference type="NCBI Taxonomy" id="2908004"/>
    <lineage>
        <taxon>Bacteria</taxon>
        <taxon>Pseudomonadati</taxon>
        <taxon>Bacteroidota</taxon>
        <taxon>Chitinophagia</taxon>
        <taxon>Chitinophagales</taxon>
        <taxon>Chitinophagaceae</taxon>
        <taxon>Terrimonas</taxon>
    </lineage>
</organism>
<dbReference type="EMBL" id="JAKLTR010000002">
    <property type="protein sequence ID" value="MCG2613327.1"/>
    <property type="molecule type" value="Genomic_DNA"/>
</dbReference>
<dbReference type="SUPFAM" id="SSF82185">
    <property type="entry name" value="Histone H3 K4-specific methyltransferase SET7/9 N-terminal domain"/>
    <property type="match status" value="1"/>
</dbReference>
<dbReference type="Gene3D" id="2.20.110.10">
    <property type="entry name" value="Histone H3 K4-specific methyltransferase SET7/9 N-terminal domain"/>
    <property type="match status" value="1"/>
</dbReference>
<dbReference type="Proteomes" id="UP001165367">
    <property type="component" value="Unassembled WGS sequence"/>
</dbReference>
<keyword evidence="3" id="KW-1185">Reference proteome</keyword>
<name>A0ABS9KLY4_9BACT</name>
<feature type="chain" id="PRO_5046230679" description="Thioredoxin domain-containing protein" evidence="1">
    <location>
        <begin position="21"/>
        <end position="372"/>
    </location>
</feature>
<proteinExistence type="predicted"/>
<evidence type="ECO:0008006" key="4">
    <source>
        <dbReference type="Google" id="ProtNLM"/>
    </source>
</evidence>
<dbReference type="SUPFAM" id="SSF52833">
    <property type="entry name" value="Thioredoxin-like"/>
    <property type="match status" value="1"/>
</dbReference>
<dbReference type="RefSeq" id="WP_237868556.1">
    <property type="nucleotide sequence ID" value="NZ_JAKLTR010000002.1"/>
</dbReference>
<protein>
    <recommendedName>
        <fullName evidence="4">Thioredoxin domain-containing protein</fullName>
    </recommendedName>
</protein>
<feature type="signal peptide" evidence="1">
    <location>
        <begin position="1"/>
        <end position="20"/>
    </location>
</feature>
<evidence type="ECO:0000256" key="1">
    <source>
        <dbReference type="SAM" id="SignalP"/>
    </source>
</evidence>
<accession>A0ABS9KLY4</accession>
<evidence type="ECO:0000313" key="2">
    <source>
        <dbReference type="EMBL" id="MCG2613327.1"/>
    </source>
</evidence>
<comment type="caution">
    <text evidence="2">The sequence shown here is derived from an EMBL/GenBank/DDBJ whole genome shotgun (WGS) entry which is preliminary data.</text>
</comment>
<reference evidence="2" key="1">
    <citation type="submission" date="2022-01" db="EMBL/GenBank/DDBJ databases">
        <authorList>
            <person name="Jo J.-H."/>
            <person name="Im W.-T."/>
        </authorList>
    </citation>
    <scope>NUCLEOTIDE SEQUENCE</scope>
    <source>
        <strain evidence="2">NA20</strain>
    </source>
</reference>
<dbReference type="InterPro" id="IPR036249">
    <property type="entry name" value="Thioredoxin-like_sf"/>
</dbReference>